<protein>
    <submittedName>
        <fullName evidence="2">Uncharacterized protein</fullName>
    </submittedName>
</protein>
<proteinExistence type="predicted"/>
<name>A0A2Z6M1E3_TRISU</name>
<dbReference type="OrthoDB" id="1915999at2759"/>
<organism evidence="2 3">
    <name type="scientific">Trifolium subterraneum</name>
    <name type="common">Subterranean clover</name>
    <dbReference type="NCBI Taxonomy" id="3900"/>
    <lineage>
        <taxon>Eukaryota</taxon>
        <taxon>Viridiplantae</taxon>
        <taxon>Streptophyta</taxon>
        <taxon>Embryophyta</taxon>
        <taxon>Tracheophyta</taxon>
        <taxon>Spermatophyta</taxon>
        <taxon>Magnoliopsida</taxon>
        <taxon>eudicotyledons</taxon>
        <taxon>Gunneridae</taxon>
        <taxon>Pentapetalae</taxon>
        <taxon>rosids</taxon>
        <taxon>fabids</taxon>
        <taxon>Fabales</taxon>
        <taxon>Fabaceae</taxon>
        <taxon>Papilionoideae</taxon>
        <taxon>50 kb inversion clade</taxon>
        <taxon>NPAAA clade</taxon>
        <taxon>Hologalegina</taxon>
        <taxon>IRL clade</taxon>
        <taxon>Trifolieae</taxon>
        <taxon>Trifolium</taxon>
    </lineage>
</organism>
<accession>A0A2Z6M1E3</accession>
<evidence type="ECO:0000313" key="3">
    <source>
        <dbReference type="Proteomes" id="UP000242715"/>
    </source>
</evidence>
<feature type="region of interest" description="Disordered" evidence="1">
    <location>
        <begin position="127"/>
        <end position="191"/>
    </location>
</feature>
<dbReference type="Proteomes" id="UP000242715">
    <property type="component" value="Unassembled WGS sequence"/>
</dbReference>
<reference evidence="3" key="1">
    <citation type="journal article" date="2017" name="Front. Plant Sci.">
        <title>Climate Clever Clovers: New Paradigm to Reduce the Environmental Footprint of Ruminants by Breeding Low Methanogenic Forages Utilizing Haplotype Variation.</title>
        <authorList>
            <person name="Kaur P."/>
            <person name="Appels R."/>
            <person name="Bayer P.E."/>
            <person name="Keeble-Gagnere G."/>
            <person name="Wang J."/>
            <person name="Hirakawa H."/>
            <person name="Shirasawa K."/>
            <person name="Vercoe P."/>
            <person name="Stefanova K."/>
            <person name="Durmic Z."/>
            <person name="Nichols P."/>
            <person name="Revell C."/>
            <person name="Isobe S.N."/>
            <person name="Edwards D."/>
            <person name="Erskine W."/>
        </authorList>
    </citation>
    <scope>NUCLEOTIDE SEQUENCE [LARGE SCALE GENOMIC DNA]</scope>
    <source>
        <strain evidence="3">cv. Daliak</strain>
    </source>
</reference>
<dbReference type="InterPro" id="IPR035892">
    <property type="entry name" value="C2_domain_sf"/>
</dbReference>
<keyword evidence="3" id="KW-1185">Reference proteome</keyword>
<dbReference type="EMBL" id="DF973293">
    <property type="protein sequence ID" value="GAU24598.1"/>
    <property type="molecule type" value="Genomic_DNA"/>
</dbReference>
<evidence type="ECO:0000256" key="1">
    <source>
        <dbReference type="SAM" id="MobiDB-lite"/>
    </source>
</evidence>
<dbReference type="AlphaFoldDB" id="A0A2Z6M1E3"/>
<dbReference type="SUPFAM" id="SSF49562">
    <property type="entry name" value="C2 domain (Calcium/lipid-binding domain, CaLB)"/>
    <property type="match status" value="1"/>
</dbReference>
<sequence>MASHYELELTLTSAKQLKNVNWRHGTNKPYAVVYIDPIIKFTTNIDQNEFKSRECSSTSRLPQQRYNAGGYTASYGEVRGKRKSEFGEMGIGFAVGAVAGILGELAFEKGVEYIEDRIVDEVVERVEDDLGSSDDDVAENVEDDGDDDDDDDDNVAENVEDDVGYDDDMGEIVDDDFGYDDDDDGYDGDDF</sequence>
<evidence type="ECO:0000313" key="2">
    <source>
        <dbReference type="EMBL" id="GAU24598.1"/>
    </source>
</evidence>
<gene>
    <name evidence="2" type="ORF">TSUD_289590</name>
</gene>